<keyword evidence="2" id="KW-0520">NAD</keyword>
<reference evidence="5 6" key="1">
    <citation type="submission" date="2024-06" db="EMBL/GenBank/DDBJ databases">
        <title>Genomic Encyclopedia of Type Strains, Phase IV (KMG-IV): sequencing the most valuable type-strain genomes for metagenomic binning, comparative biology and taxonomic classification.</title>
        <authorList>
            <person name="Goeker M."/>
        </authorList>
    </citation>
    <scope>NUCLEOTIDE SEQUENCE [LARGE SCALE GENOMIC DNA]</scope>
    <source>
        <strain evidence="5 6">DSM 19730</strain>
    </source>
</reference>
<dbReference type="RefSeq" id="WP_354152803.1">
    <property type="nucleotide sequence ID" value="NZ_JBEPMN010000017.1"/>
</dbReference>
<feature type="domain" description="Mannitol dehydrogenase N-terminal" evidence="3">
    <location>
        <begin position="6"/>
        <end position="226"/>
    </location>
</feature>
<evidence type="ECO:0000259" key="3">
    <source>
        <dbReference type="Pfam" id="PF01232"/>
    </source>
</evidence>
<organism evidence="5 6">
    <name type="scientific">Aquamicrobium ahrensii</name>
    <dbReference type="NCBI Taxonomy" id="469551"/>
    <lineage>
        <taxon>Bacteria</taxon>
        <taxon>Pseudomonadati</taxon>
        <taxon>Pseudomonadota</taxon>
        <taxon>Alphaproteobacteria</taxon>
        <taxon>Hyphomicrobiales</taxon>
        <taxon>Phyllobacteriaceae</taxon>
        <taxon>Aquamicrobium</taxon>
    </lineage>
</organism>
<gene>
    <name evidence="5" type="ORF">ABID44_003319</name>
</gene>
<evidence type="ECO:0000313" key="5">
    <source>
        <dbReference type="EMBL" id="MET3662966.1"/>
    </source>
</evidence>
<dbReference type="Gene3D" id="1.10.1040.10">
    <property type="entry name" value="N-(1-d-carboxylethyl)-l-norvaline Dehydrogenase, domain 2"/>
    <property type="match status" value="1"/>
</dbReference>
<comment type="caution">
    <text evidence="5">The sequence shown here is derived from an EMBL/GenBank/DDBJ whole genome shotgun (WGS) entry which is preliminary data.</text>
</comment>
<evidence type="ECO:0000313" key="6">
    <source>
        <dbReference type="Proteomes" id="UP001549143"/>
    </source>
</evidence>
<evidence type="ECO:0000259" key="4">
    <source>
        <dbReference type="Pfam" id="PF08125"/>
    </source>
</evidence>
<dbReference type="GO" id="GO:0009026">
    <property type="term" value="F:tagaturonate reductase activity"/>
    <property type="evidence" value="ECO:0007669"/>
    <property type="project" value="UniProtKB-EC"/>
</dbReference>
<evidence type="ECO:0000256" key="2">
    <source>
        <dbReference type="ARBA" id="ARBA00023027"/>
    </source>
</evidence>
<dbReference type="InterPro" id="IPR013131">
    <property type="entry name" value="Mannitol_DH_N"/>
</dbReference>
<sequence>MTRPRQIMQFGTSRFLQSHVDLFAHEANENGATPVEITVVKISPDNARAHRVAAFSDAGGFPVKIRGVANGETIDRTVQVKSVKSALIADNEWPEVVRAFVDDADIIVSNSGDSGYKTESDDIALSEQTAPKGFPEKLAALLIARWRGSGRRLVIYPCELVNKNGDTLRSIVTKVAIAAHAPHAFLTWLKSEVRFVNTLVDRIVSEPIEPVGAVAEPYALWAIEGASPDDAPFLHPSIVVTDDLEQYERLKLHILNLGHTVLADQWLENPQEGLTVFQAMSNADIRHRLEEILETEVLAGFAANGLGDEAEIYIQTTLDRFRNPFLQHRIADIAQNHDLKVQRRLAAFISWVAQSGSDLEMPMLNAICERHGLAR</sequence>
<dbReference type="InterPro" id="IPR013118">
    <property type="entry name" value="Mannitol_DH_C"/>
</dbReference>
<dbReference type="EMBL" id="JBEPMN010000017">
    <property type="protein sequence ID" value="MET3662966.1"/>
    <property type="molecule type" value="Genomic_DNA"/>
</dbReference>
<dbReference type="Proteomes" id="UP001549143">
    <property type="component" value="Unassembled WGS sequence"/>
</dbReference>
<name>A0ABV2KPG3_9HYPH</name>
<dbReference type="InterPro" id="IPR008927">
    <property type="entry name" value="6-PGluconate_DH-like_C_sf"/>
</dbReference>
<proteinExistence type="predicted"/>
<feature type="domain" description="Mannitol dehydrogenase C-terminal" evidence="4">
    <location>
        <begin position="243"/>
        <end position="358"/>
    </location>
</feature>
<keyword evidence="6" id="KW-1185">Reference proteome</keyword>
<dbReference type="PANTHER" id="PTHR30524">
    <property type="entry name" value="MANNITOL-1-PHOSPHATE 5-DEHYDROGENASE"/>
    <property type="match status" value="1"/>
</dbReference>
<dbReference type="Pfam" id="PF01232">
    <property type="entry name" value="Mannitol_dh"/>
    <property type="match status" value="1"/>
</dbReference>
<dbReference type="Gene3D" id="3.40.50.720">
    <property type="entry name" value="NAD(P)-binding Rossmann-like Domain"/>
    <property type="match status" value="1"/>
</dbReference>
<dbReference type="EC" id="1.1.1.58" evidence="5"/>
<dbReference type="SUPFAM" id="SSF51735">
    <property type="entry name" value="NAD(P)-binding Rossmann-fold domains"/>
    <property type="match status" value="1"/>
</dbReference>
<evidence type="ECO:0000256" key="1">
    <source>
        <dbReference type="ARBA" id="ARBA00023002"/>
    </source>
</evidence>
<keyword evidence="1 5" id="KW-0560">Oxidoreductase</keyword>
<dbReference type="InterPro" id="IPR013328">
    <property type="entry name" value="6PGD_dom2"/>
</dbReference>
<dbReference type="InterPro" id="IPR036291">
    <property type="entry name" value="NAD(P)-bd_dom_sf"/>
</dbReference>
<dbReference type="PANTHER" id="PTHR30524:SF0">
    <property type="entry name" value="ALTRONATE OXIDOREDUCTASE-RELATED"/>
    <property type="match status" value="1"/>
</dbReference>
<protein>
    <submittedName>
        <fullName evidence="5">Tagaturonate reductase</fullName>
        <ecNumber evidence="5">1.1.1.58</ecNumber>
    </submittedName>
</protein>
<dbReference type="Pfam" id="PF08125">
    <property type="entry name" value="Mannitol_dh_C"/>
    <property type="match status" value="1"/>
</dbReference>
<accession>A0ABV2KPG3</accession>
<dbReference type="SUPFAM" id="SSF48179">
    <property type="entry name" value="6-phosphogluconate dehydrogenase C-terminal domain-like"/>
    <property type="match status" value="1"/>
</dbReference>